<dbReference type="STRING" id="381764.Fnod_1686"/>
<dbReference type="OrthoDB" id="9775180at2"/>
<dbReference type="InterPro" id="IPR036291">
    <property type="entry name" value="NAD(P)-bd_dom_sf"/>
</dbReference>
<dbReference type="Pfam" id="PF02080">
    <property type="entry name" value="TrkA_C"/>
    <property type="match status" value="1"/>
</dbReference>
<gene>
    <name evidence="5" type="ordered locus">Fnod_1686</name>
</gene>
<dbReference type="InterPro" id="IPR006037">
    <property type="entry name" value="RCK_C"/>
</dbReference>
<organism evidence="5 6">
    <name type="scientific">Fervidobacterium nodosum (strain ATCC 35602 / DSM 5306 / Rt17-B1)</name>
    <dbReference type="NCBI Taxonomy" id="381764"/>
    <lineage>
        <taxon>Bacteria</taxon>
        <taxon>Thermotogati</taxon>
        <taxon>Thermotogota</taxon>
        <taxon>Thermotogae</taxon>
        <taxon>Thermotogales</taxon>
        <taxon>Fervidobacteriaceae</taxon>
        <taxon>Fervidobacterium</taxon>
    </lineage>
</organism>
<dbReference type="Pfam" id="PF02254">
    <property type="entry name" value="TrkA_N"/>
    <property type="match status" value="1"/>
</dbReference>
<feature type="domain" description="RCK N-terminal" evidence="3">
    <location>
        <begin position="1"/>
        <end position="122"/>
    </location>
</feature>
<dbReference type="AlphaFoldDB" id="A7HNN8"/>
<dbReference type="KEGG" id="fno:Fnod_1686"/>
<dbReference type="GO" id="GO:0008324">
    <property type="term" value="F:monoatomic cation transmembrane transporter activity"/>
    <property type="evidence" value="ECO:0007669"/>
    <property type="project" value="InterPro"/>
</dbReference>
<dbReference type="SUPFAM" id="SSF116726">
    <property type="entry name" value="TrkA C-terminal domain-like"/>
    <property type="match status" value="1"/>
</dbReference>
<dbReference type="PANTHER" id="PTHR43833">
    <property type="entry name" value="POTASSIUM CHANNEL PROTEIN 2-RELATED-RELATED"/>
    <property type="match status" value="1"/>
</dbReference>
<dbReference type="GO" id="GO:0006813">
    <property type="term" value="P:potassium ion transport"/>
    <property type="evidence" value="ECO:0007669"/>
    <property type="project" value="InterPro"/>
</dbReference>
<feature type="domain" description="RCK C-terminal" evidence="4">
    <location>
        <begin position="137"/>
        <end position="219"/>
    </location>
</feature>
<evidence type="ECO:0000256" key="2">
    <source>
        <dbReference type="ARBA" id="ARBA00023065"/>
    </source>
</evidence>
<evidence type="ECO:0000313" key="6">
    <source>
        <dbReference type="Proteomes" id="UP000002415"/>
    </source>
</evidence>
<dbReference type="PROSITE" id="PS51201">
    <property type="entry name" value="RCK_N"/>
    <property type="match status" value="1"/>
</dbReference>
<evidence type="ECO:0000259" key="4">
    <source>
        <dbReference type="PROSITE" id="PS51202"/>
    </source>
</evidence>
<accession>A7HNN8</accession>
<dbReference type="InterPro" id="IPR036721">
    <property type="entry name" value="RCK_C_sf"/>
</dbReference>
<dbReference type="EMBL" id="CP000771">
    <property type="protein sequence ID" value="ABS61521.1"/>
    <property type="molecule type" value="Genomic_DNA"/>
</dbReference>
<dbReference type="eggNOG" id="COG0569">
    <property type="taxonomic scope" value="Bacteria"/>
</dbReference>
<dbReference type="RefSeq" id="WP_011994812.1">
    <property type="nucleotide sequence ID" value="NC_009718.1"/>
</dbReference>
<dbReference type="HOGENOM" id="CLU_046525_2_0_0"/>
<dbReference type="InterPro" id="IPR003148">
    <property type="entry name" value="RCK_N"/>
</dbReference>
<keyword evidence="1" id="KW-0813">Transport</keyword>
<evidence type="ECO:0000259" key="3">
    <source>
        <dbReference type="PROSITE" id="PS51201"/>
    </source>
</evidence>
<reference evidence="5 6" key="1">
    <citation type="submission" date="2007-07" db="EMBL/GenBank/DDBJ databases">
        <title>Complete sequence of Fervidobacterium nodosum Rt17-B1.</title>
        <authorList>
            <consortium name="US DOE Joint Genome Institute"/>
            <person name="Copeland A."/>
            <person name="Lucas S."/>
            <person name="Lapidus A."/>
            <person name="Barry K."/>
            <person name="Glavina del Rio T."/>
            <person name="Dalin E."/>
            <person name="Tice H."/>
            <person name="Pitluck S."/>
            <person name="Saunders E."/>
            <person name="Brettin T."/>
            <person name="Bruce D."/>
            <person name="Detter J.C."/>
            <person name="Han C."/>
            <person name="Schmutz J."/>
            <person name="Larimer F."/>
            <person name="Land M."/>
            <person name="Hauser L."/>
            <person name="Kyrpides N."/>
            <person name="Mikhailova N."/>
            <person name="Nelson K."/>
            <person name="Gogarten J.P."/>
            <person name="Noll K."/>
            <person name="Richardson P."/>
        </authorList>
    </citation>
    <scope>NUCLEOTIDE SEQUENCE [LARGE SCALE GENOMIC DNA]</scope>
    <source>
        <strain evidence="6">ATCC 35602 / DSM 5306 / Rt17-B1</strain>
    </source>
</reference>
<dbReference type="InterPro" id="IPR050721">
    <property type="entry name" value="Trk_Ktr_HKT_K-transport"/>
</dbReference>
<proteinExistence type="predicted"/>
<dbReference type="PANTHER" id="PTHR43833:SF5">
    <property type="entry name" value="TRK SYSTEM POTASSIUM UPTAKE PROTEIN TRKA"/>
    <property type="match status" value="1"/>
</dbReference>
<keyword evidence="2" id="KW-0406">Ion transport</keyword>
<dbReference type="Gene3D" id="3.40.50.720">
    <property type="entry name" value="NAD(P)-binding Rossmann-like Domain"/>
    <property type="match status" value="1"/>
</dbReference>
<dbReference type="PROSITE" id="PS51202">
    <property type="entry name" value="RCK_C"/>
    <property type="match status" value="1"/>
</dbReference>
<dbReference type="SUPFAM" id="SSF51735">
    <property type="entry name" value="NAD(P)-binding Rossmann-fold domains"/>
    <property type="match status" value="1"/>
</dbReference>
<reference evidence="5 6" key="2">
    <citation type="journal article" date="2009" name="Proc. Natl. Acad. Sci. U.S.A.">
        <title>On the chimeric nature, thermophilic origin, and phylogenetic placement of the Thermotogales.</title>
        <authorList>
            <person name="Zhaxybayeva O."/>
            <person name="Swithers K.S."/>
            <person name="Lapierre P."/>
            <person name="Fournier G.P."/>
            <person name="Bickhart D.M."/>
            <person name="DeBoy R.T."/>
            <person name="Nelson K.E."/>
            <person name="Nesbo C.L."/>
            <person name="Doolittle W.F."/>
            <person name="Gogarten J.P."/>
            <person name="Noll K.M."/>
        </authorList>
    </citation>
    <scope>NUCLEOTIDE SEQUENCE [LARGE SCALE GENOMIC DNA]</scope>
    <source>
        <strain evidence="6">ATCC 35602 / DSM 5306 / Rt17-B1</strain>
    </source>
</reference>
<name>A7HNN8_FERNB</name>
<keyword evidence="6" id="KW-1185">Reference proteome</keyword>
<dbReference type="Gene3D" id="3.30.70.1450">
    <property type="entry name" value="Regulator of K+ conductance, C-terminal domain"/>
    <property type="match status" value="1"/>
</dbReference>
<protein>
    <submittedName>
        <fullName evidence="5">TrkA-N domain protein</fullName>
    </submittedName>
</protein>
<evidence type="ECO:0000256" key="1">
    <source>
        <dbReference type="ARBA" id="ARBA00022448"/>
    </source>
</evidence>
<dbReference type="Proteomes" id="UP000002415">
    <property type="component" value="Chromosome"/>
</dbReference>
<evidence type="ECO:0000313" key="5">
    <source>
        <dbReference type="EMBL" id="ABS61521.1"/>
    </source>
</evidence>
<sequence length="219" mass="25016">MKVIIIGGERVPYFLAKKLIAQGYDVFFVNKNIELCKEYSRTLNAEIINGDGTSKAVLDQLQIEEDDIVVLLMERDRKNFFIARMVQEYYGVKNVVTLLNNTENEDLFEKYGIRILKVTDLIMSNIEPLLFENEVVESLESEVSSKGAIVLKIDIDWEAKILRKNIRDINVPEGIIVVGIVRGSEFIIPRGETTIEPGDKLIIVCNKEKKEQALELFSF</sequence>